<reference evidence="2 3" key="1">
    <citation type="journal article" date="2018" name="Biotechnol. Biofuels">
        <title>Integrative visual omics of the white-rot fungus Polyporus brumalis exposes the biotechnological potential of its oxidative enzymes for delignifying raw plant biomass.</title>
        <authorList>
            <person name="Miyauchi S."/>
            <person name="Rancon A."/>
            <person name="Drula E."/>
            <person name="Hage H."/>
            <person name="Chaduli D."/>
            <person name="Favel A."/>
            <person name="Grisel S."/>
            <person name="Henrissat B."/>
            <person name="Herpoel-Gimbert I."/>
            <person name="Ruiz-Duenas F.J."/>
            <person name="Chevret D."/>
            <person name="Hainaut M."/>
            <person name="Lin J."/>
            <person name="Wang M."/>
            <person name="Pangilinan J."/>
            <person name="Lipzen A."/>
            <person name="Lesage-Meessen L."/>
            <person name="Navarro D."/>
            <person name="Riley R."/>
            <person name="Grigoriev I.V."/>
            <person name="Zhou S."/>
            <person name="Raouche S."/>
            <person name="Rosso M.N."/>
        </authorList>
    </citation>
    <scope>NUCLEOTIDE SEQUENCE [LARGE SCALE GENOMIC DNA]</scope>
    <source>
        <strain evidence="2 3">BRFM 1820</strain>
    </source>
</reference>
<name>A0A371DF97_9APHY</name>
<accession>A0A371DF97</accession>
<proteinExistence type="predicted"/>
<protein>
    <submittedName>
        <fullName evidence="2">Uncharacterized protein</fullName>
    </submittedName>
</protein>
<evidence type="ECO:0000313" key="3">
    <source>
        <dbReference type="Proteomes" id="UP000256964"/>
    </source>
</evidence>
<gene>
    <name evidence="2" type="ORF">OH76DRAFT_357824</name>
</gene>
<evidence type="ECO:0000313" key="2">
    <source>
        <dbReference type="EMBL" id="RDX51196.1"/>
    </source>
</evidence>
<dbReference type="AlphaFoldDB" id="A0A371DF97"/>
<feature type="compositionally biased region" description="Low complexity" evidence="1">
    <location>
        <begin position="18"/>
        <end position="27"/>
    </location>
</feature>
<evidence type="ECO:0000256" key="1">
    <source>
        <dbReference type="SAM" id="MobiDB-lite"/>
    </source>
</evidence>
<organism evidence="2 3">
    <name type="scientific">Lentinus brumalis</name>
    <dbReference type="NCBI Taxonomy" id="2498619"/>
    <lineage>
        <taxon>Eukaryota</taxon>
        <taxon>Fungi</taxon>
        <taxon>Dikarya</taxon>
        <taxon>Basidiomycota</taxon>
        <taxon>Agaricomycotina</taxon>
        <taxon>Agaricomycetes</taxon>
        <taxon>Polyporales</taxon>
        <taxon>Polyporaceae</taxon>
        <taxon>Lentinus</taxon>
    </lineage>
</organism>
<keyword evidence="3" id="KW-1185">Reference proteome</keyword>
<dbReference type="EMBL" id="KZ857396">
    <property type="protein sequence ID" value="RDX51196.1"/>
    <property type="molecule type" value="Genomic_DNA"/>
</dbReference>
<feature type="region of interest" description="Disordered" evidence="1">
    <location>
        <begin position="18"/>
        <end position="59"/>
    </location>
</feature>
<dbReference type="Proteomes" id="UP000256964">
    <property type="component" value="Unassembled WGS sequence"/>
</dbReference>
<sequence length="183" mass="19984">MHPVCAVTQSFIRSSVMHHVSPSMSVPRRNNPSATSLGRLDVPVSRHSSPPPQGQRPRRAMCEGLTWKSVSITMMPLHDHRIEPPISGLSIPHNNPLSPASCGTGEPAVGLSSSCFPAKYTARCASGSRSKCPCRPAVDIRWRHPTVRCLLDPGARSCHVGHNRSLGARFSLVRQTRRRSEIS</sequence>